<dbReference type="EMBL" id="AP014854">
    <property type="protein sequence ID" value="BAR98545.1"/>
    <property type="molecule type" value="Genomic_DNA"/>
</dbReference>
<dbReference type="Proteomes" id="UP000065734">
    <property type="component" value="Chromosome I"/>
</dbReference>
<keyword evidence="3" id="KW-1185">Reference proteome</keyword>
<protein>
    <submittedName>
        <fullName evidence="2">Uncharacterized protein</fullName>
    </submittedName>
</protein>
<accession>A0A0H5B8L4</accession>
<evidence type="ECO:0000313" key="2">
    <source>
        <dbReference type="EMBL" id="CUU44112.1"/>
    </source>
</evidence>
<evidence type="ECO:0000313" key="1">
    <source>
        <dbReference type="EMBL" id="BAR98545.1"/>
    </source>
</evidence>
<dbReference type="EMBL" id="LN907867">
    <property type="protein sequence ID" value="CUU44112.1"/>
    <property type="molecule type" value="Genomic_DNA"/>
</dbReference>
<sequence>MLFGYANEYLAFDYCFMICKYYEANRDDYPSEFARNLVVSRDYYKIMRQFLKYKSVSPHAMQLIYRSLFMH</sequence>
<gene>
    <name evidence="1" type="ORF">BV133_952</name>
    <name evidence="2" type="ORF">BVIRIDIS_31590</name>
</gene>
<organism evidence="2 3">
    <name type="scientific">Blastochloris viridis</name>
    <name type="common">Rhodopseudomonas viridis</name>
    <dbReference type="NCBI Taxonomy" id="1079"/>
    <lineage>
        <taxon>Bacteria</taxon>
        <taxon>Pseudomonadati</taxon>
        <taxon>Pseudomonadota</taxon>
        <taxon>Alphaproteobacteria</taxon>
        <taxon>Hyphomicrobiales</taxon>
        <taxon>Blastochloridaceae</taxon>
        <taxon>Blastochloris</taxon>
    </lineage>
</organism>
<name>A0A0H5B8L4_BLAVI</name>
<dbReference type="AlphaFoldDB" id="A0A0H5B8L4"/>
<dbReference type="KEGG" id="bvr:BVIR_392"/>
<reference evidence="1" key="1">
    <citation type="journal article" date="2015" name="Genome Announc.">
        <title>Complete Genome Sequence of the Bacteriochlorophyll b-Producing Photosynthetic Bacterium Blastochloris viridis.</title>
        <authorList>
            <person name="Tsukatani Y."/>
            <person name="Hirose Y."/>
            <person name="Harada J."/>
            <person name="Misawa N."/>
            <person name="Mori K."/>
            <person name="Inoue K."/>
            <person name="Tamiaki H."/>
        </authorList>
    </citation>
    <scope>NUCLEOTIDE SEQUENCE [LARGE SCALE GENOMIC DNA]</scope>
    <source>
        <strain evidence="1">DSM 133</strain>
    </source>
</reference>
<reference evidence="3" key="3">
    <citation type="journal article" date="2016" name="Genome Announc.">
        <title>Revised genome sequence of the purple photosynthetic bacterium Blastochloris viridis.</title>
        <authorList>
            <person name="Liu L.N."/>
            <person name="Faulkner M."/>
            <person name="Liu X."/>
            <person name="Huang F."/>
            <person name="Darby A.C."/>
            <person name="Hall N."/>
        </authorList>
    </citation>
    <scope>NUCLEOTIDE SEQUENCE [LARGE SCALE GENOMIC DNA]</scope>
    <source>
        <strain evidence="3">ATCC 19567 / DSM 133 / F</strain>
    </source>
</reference>
<reference evidence="2" key="2">
    <citation type="submission" date="2015-11" db="EMBL/GenBank/DDBJ databases">
        <authorList>
            <person name="Zhang Y."/>
            <person name="Guo Z."/>
        </authorList>
    </citation>
    <scope>NUCLEOTIDE SEQUENCE</scope>
    <source>
        <strain evidence="2">1</strain>
    </source>
</reference>
<proteinExistence type="predicted"/>
<evidence type="ECO:0000313" key="3">
    <source>
        <dbReference type="Proteomes" id="UP000065734"/>
    </source>
</evidence>